<dbReference type="InterPro" id="IPR005123">
    <property type="entry name" value="Oxoglu/Fe-dep_dioxygenase_dom"/>
</dbReference>
<dbReference type="PANTHER" id="PTHR47990">
    <property type="entry name" value="2-OXOGLUTARATE (2OG) AND FE(II)-DEPENDENT OXYGENASE SUPERFAMILY PROTEIN-RELATED"/>
    <property type="match status" value="1"/>
</dbReference>
<proteinExistence type="inferred from homology"/>
<comment type="similarity">
    <text evidence="3">Belongs to the iron/ascorbate-dependent oxidoreductase family.</text>
</comment>
<keyword evidence="2 3" id="KW-0408">Iron</keyword>
<dbReference type="PROSITE" id="PS51471">
    <property type="entry name" value="FE2OG_OXY"/>
    <property type="match status" value="1"/>
</dbReference>
<name>A0A5J5A1K8_9ASTE</name>
<gene>
    <name evidence="5" type="ORF">F0562_010495</name>
</gene>
<sequence>MMSSVCIPEIDMQDFEQQSGKLIAACEEWGCFRIINHGIPVSLMSEIKLVARSLFDLPMEIKQRNAEVVAGKGYSPLDMDNPLLEGLGVYDMALPGAVDKFCDQLNATPQQSHAVHELAQDMVQKLVESTGLDSELFKGWPCQFRLNKYHFTAQTIGSNGSQMHTDVGFLTILQDDEIVSGLKVVDKKSGALVPIDPMPGTLLVNIGDLGKAWSNGRFYNVKHQVQCNEGTTRMSIACFVLGPKEAKVEAPTQLVDSDHPRLFVPFLFEDYRLLRISTRSPTGGALELFRVTSTT</sequence>
<protein>
    <recommendedName>
        <fullName evidence="4">Fe2OG dioxygenase domain-containing protein</fullName>
    </recommendedName>
</protein>
<dbReference type="GO" id="GO:0046872">
    <property type="term" value="F:metal ion binding"/>
    <property type="evidence" value="ECO:0007669"/>
    <property type="project" value="UniProtKB-KW"/>
</dbReference>
<dbReference type="Pfam" id="PF03171">
    <property type="entry name" value="2OG-FeII_Oxy"/>
    <property type="match status" value="1"/>
</dbReference>
<evidence type="ECO:0000256" key="3">
    <source>
        <dbReference type="RuleBase" id="RU003682"/>
    </source>
</evidence>
<dbReference type="GO" id="GO:0016705">
    <property type="term" value="F:oxidoreductase activity, acting on paired donors, with incorporation or reduction of molecular oxygen"/>
    <property type="evidence" value="ECO:0007669"/>
    <property type="project" value="UniProtKB-ARBA"/>
</dbReference>
<accession>A0A5J5A1K8</accession>
<keyword evidence="3" id="KW-0560">Oxidoreductase</keyword>
<evidence type="ECO:0000259" key="4">
    <source>
        <dbReference type="PROSITE" id="PS51471"/>
    </source>
</evidence>
<keyword evidence="1 3" id="KW-0479">Metal-binding</keyword>
<dbReference type="OrthoDB" id="288590at2759"/>
<dbReference type="Pfam" id="PF14226">
    <property type="entry name" value="DIOX_N"/>
    <property type="match status" value="1"/>
</dbReference>
<organism evidence="5 6">
    <name type="scientific">Nyssa sinensis</name>
    <dbReference type="NCBI Taxonomy" id="561372"/>
    <lineage>
        <taxon>Eukaryota</taxon>
        <taxon>Viridiplantae</taxon>
        <taxon>Streptophyta</taxon>
        <taxon>Embryophyta</taxon>
        <taxon>Tracheophyta</taxon>
        <taxon>Spermatophyta</taxon>
        <taxon>Magnoliopsida</taxon>
        <taxon>eudicotyledons</taxon>
        <taxon>Gunneridae</taxon>
        <taxon>Pentapetalae</taxon>
        <taxon>asterids</taxon>
        <taxon>Cornales</taxon>
        <taxon>Nyssaceae</taxon>
        <taxon>Nyssa</taxon>
    </lineage>
</organism>
<dbReference type="InterPro" id="IPR050231">
    <property type="entry name" value="Iron_ascorbate_oxido_reductase"/>
</dbReference>
<evidence type="ECO:0000256" key="2">
    <source>
        <dbReference type="ARBA" id="ARBA00023004"/>
    </source>
</evidence>
<dbReference type="EMBL" id="CM018047">
    <property type="protein sequence ID" value="KAA8524074.1"/>
    <property type="molecule type" value="Genomic_DNA"/>
</dbReference>
<reference evidence="5 6" key="1">
    <citation type="submission" date="2019-09" db="EMBL/GenBank/DDBJ databases">
        <title>A chromosome-level genome assembly of the Chinese tupelo Nyssa sinensis.</title>
        <authorList>
            <person name="Yang X."/>
            <person name="Kang M."/>
            <person name="Yang Y."/>
            <person name="Xiong H."/>
            <person name="Wang M."/>
            <person name="Zhang Z."/>
            <person name="Wang Z."/>
            <person name="Wu H."/>
            <person name="Ma T."/>
            <person name="Liu J."/>
            <person name="Xi Z."/>
        </authorList>
    </citation>
    <scope>NUCLEOTIDE SEQUENCE [LARGE SCALE GENOMIC DNA]</scope>
    <source>
        <strain evidence="5">J267</strain>
        <tissue evidence="5">Leaf</tissue>
    </source>
</reference>
<dbReference type="AlphaFoldDB" id="A0A5J5A1K8"/>
<dbReference type="SUPFAM" id="SSF51197">
    <property type="entry name" value="Clavaminate synthase-like"/>
    <property type="match status" value="1"/>
</dbReference>
<dbReference type="Gene3D" id="2.60.120.330">
    <property type="entry name" value="B-lactam Antibiotic, Isopenicillin N Synthase, Chain"/>
    <property type="match status" value="1"/>
</dbReference>
<evidence type="ECO:0000256" key="1">
    <source>
        <dbReference type="ARBA" id="ARBA00022723"/>
    </source>
</evidence>
<evidence type="ECO:0000313" key="5">
    <source>
        <dbReference type="EMBL" id="KAA8524074.1"/>
    </source>
</evidence>
<keyword evidence="6" id="KW-1185">Reference proteome</keyword>
<evidence type="ECO:0000313" key="6">
    <source>
        <dbReference type="Proteomes" id="UP000325577"/>
    </source>
</evidence>
<feature type="domain" description="Fe2OG dioxygenase" evidence="4">
    <location>
        <begin position="138"/>
        <end position="242"/>
    </location>
</feature>
<dbReference type="InterPro" id="IPR027443">
    <property type="entry name" value="IPNS-like_sf"/>
</dbReference>
<dbReference type="InterPro" id="IPR044861">
    <property type="entry name" value="IPNS-like_FE2OG_OXY"/>
</dbReference>
<dbReference type="InterPro" id="IPR026992">
    <property type="entry name" value="DIOX_N"/>
</dbReference>
<dbReference type="Proteomes" id="UP000325577">
    <property type="component" value="Linkage Group LG4"/>
</dbReference>